<accession>A0A3A1PBJ0</accession>
<keyword evidence="3" id="KW-1185">Reference proteome</keyword>
<evidence type="ECO:0000313" key="3">
    <source>
        <dbReference type="Proteomes" id="UP000265366"/>
    </source>
</evidence>
<organism evidence="2 3">
    <name type="scientific">Aurantiacibacter xanthus</name>
    <dbReference type="NCBI Taxonomy" id="1784712"/>
    <lineage>
        <taxon>Bacteria</taxon>
        <taxon>Pseudomonadati</taxon>
        <taxon>Pseudomonadota</taxon>
        <taxon>Alphaproteobacteria</taxon>
        <taxon>Sphingomonadales</taxon>
        <taxon>Erythrobacteraceae</taxon>
        <taxon>Aurantiacibacter</taxon>
    </lineage>
</organism>
<dbReference type="AlphaFoldDB" id="A0A3A1PBJ0"/>
<dbReference type="OrthoDB" id="7389193at2"/>
<dbReference type="Pfam" id="PF00561">
    <property type="entry name" value="Abhydrolase_1"/>
    <property type="match status" value="1"/>
</dbReference>
<dbReference type="Proteomes" id="UP000265366">
    <property type="component" value="Unassembled WGS sequence"/>
</dbReference>
<dbReference type="InterPro" id="IPR000073">
    <property type="entry name" value="AB_hydrolase_1"/>
</dbReference>
<dbReference type="SUPFAM" id="SSF53474">
    <property type="entry name" value="alpha/beta-Hydrolases"/>
    <property type="match status" value="1"/>
</dbReference>
<keyword evidence="2" id="KW-0378">Hydrolase</keyword>
<dbReference type="InterPro" id="IPR029058">
    <property type="entry name" value="AB_hydrolase_fold"/>
</dbReference>
<evidence type="ECO:0000313" key="2">
    <source>
        <dbReference type="EMBL" id="RIV90906.1"/>
    </source>
</evidence>
<dbReference type="GO" id="GO:0016787">
    <property type="term" value="F:hydrolase activity"/>
    <property type="evidence" value="ECO:0007669"/>
    <property type="project" value="UniProtKB-KW"/>
</dbReference>
<evidence type="ECO:0000259" key="1">
    <source>
        <dbReference type="Pfam" id="PF00561"/>
    </source>
</evidence>
<reference evidence="2 3" key="1">
    <citation type="submission" date="2018-08" db="EMBL/GenBank/DDBJ databases">
        <title>Erythrobacter zhengii sp.nov., a bacterium isolated from deep-sea sediment.</title>
        <authorList>
            <person name="Fang C."/>
            <person name="Wu Y.-H."/>
            <person name="Sun C."/>
            <person name="Wang H."/>
            <person name="Cheng H."/>
            <person name="Meng F.-X."/>
            <person name="Wang C.-S."/>
            <person name="Xu X.-W."/>
        </authorList>
    </citation>
    <scope>NUCLEOTIDE SEQUENCE [LARGE SCALE GENOMIC DNA]</scope>
    <source>
        <strain evidence="2 3">CCTCC AB 2015396</strain>
    </source>
</reference>
<dbReference type="Gene3D" id="3.40.50.1820">
    <property type="entry name" value="alpha/beta hydrolase"/>
    <property type="match status" value="1"/>
</dbReference>
<proteinExistence type="predicted"/>
<protein>
    <submittedName>
        <fullName evidence="2">Alpha/beta hydrolase</fullName>
    </submittedName>
</protein>
<dbReference type="EMBL" id="QXFM01000030">
    <property type="protein sequence ID" value="RIV90906.1"/>
    <property type="molecule type" value="Genomic_DNA"/>
</dbReference>
<sequence>MRNTLREGLAVPALLANPFRPPRKGKRIGEGRAVLVIPGLATGDISTLLMRRTLRARGFSPSGWRLGINHGADLAKLARLEARIAALHSQTRRKVVVIGWSLGGLYARILGQRVPEHIASVITVGSPFSGGRRDNAGWRYYELINDHKVDNPPFAEDFSRKPPVPTVAIWSAIDGIVAAHSACGRDDESDLRLEVKAQHFALGTSRRAIEQVIDAIAMADTLG</sequence>
<feature type="domain" description="AB hydrolase-1" evidence="1">
    <location>
        <begin position="93"/>
        <end position="134"/>
    </location>
</feature>
<gene>
    <name evidence="2" type="ORF">D2V17_03820</name>
</gene>
<name>A0A3A1PBJ0_9SPHN</name>
<comment type="caution">
    <text evidence="2">The sequence shown here is derived from an EMBL/GenBank/DDBJ whole genome shotgun (WGS) entry which is preliminary data.</text>
</comment>